<dbReference type="EMBL" id="FQXU01000018">
    <property type="protein sequence ID" value="SHI71101.1"/>
    <property type="molecule type" value="Genomic_DNA"/>
</dbReference>
<dbReference type="InterPro" id="IPR011009">
    <property type="entry name" value="Kinase-like_dom_sf"/>
</dbReference>
<protein>
    <submittedName>
        <fullName evidence="2">Spore coat protein, CotS family</fullName>
    </submittedName>
</protein>
<dbReference type="SUPFAM" id="SSF56112">
    <property type="entry name" value="Protein kinase-like (PK-like)"/>
    <property type="match status" value="1"/>
</dbReference>
<evidence type="ECO:0000313" key="2">
    <source>
        <dbReference type="EMBL" id="SHI71101.1"/>
    </source>
</evidence>
<evidence type="ECO:0000259" key="1">
    <source>
        <dbReference type="Pfam" id="PF01636"/>
    </source>
</evidence>
<organism evidence="2 3">
    <name type="scientific">Clostridium intestinale DSM 6191</name>
    <dbReference type="NCBI Taxonomy" id="1121320"/>
    <lineage>
        <taxon>Bacteria</taxon>
        <taxon>Bacillati</taxon>
        <taxon>Bacillota</taxon>
        <taxon>Clostridia</taxon>
        <taxon>Eubacteriales</taxon>
        <taxon>Clostridiaceae</taxon>
        <taxon>Clostridium</taxon>
    </lineage>
</organism>
<dbReference type="Pfam" id="PF01636">
    <property type="entry name" value="APH"/>
    <property type="match status" value="1"/>
</dbReference>
<gene>
    <name evidence="2" type="ORF">SAMN02745941_04221</name>
</gene>
<evidence type="ECO:0000313" key="3">
    <source>
        <dbReference type="Proteomes" id="UP000184241"/>
    </source>
</evidence>
<dbReference type="AlphaFoldDB" id="A0A1M6DDI1"/>
<dbReference type="RefSeq" id="WP_073022537.1">
    <property type="nucleotide sequence ID" value="NZ_FQXU01000018.1"/>
</dbReference>
<dbReference type="GO" id="GO:0042601">
    <property type="term" value="C:endospore-forming forespore"/>
    <property type="evidence" value="ECO:0007669"/>
    <property type="project" value="TreeGrafter"/>
</dbReference>
<dbReference type="InterPro" id="IPR002575">
    <property type="entry name" value="Aminoglycoside_PTrfase"/>
</dbReference>
<dbReference type="NCBIfam" id="TIGR02906">
    <property type="entry name" value="spore_CotS"/>
    <property type="match status" value="1"/>
</dbReference>
<keyword evidence="2" id="KW-0946">Virion</keyword>
<accession>A0A1M6DDI1</accession>
<sequence length="339" mass="40736">MGLSNLKDFLNEKYDIEVKDIVKKKNIYIVKGDDKEYCLKTINYSYSHFKFILSAILHLQKKGFKNIPPILKTKLGMDYIEYDNKYCYLSPWIPSRESNYDNIHELLEVTKKLAELHLCSQGFTIDQDMKPRIYWFKWIENFNVRGKEILDFRNRIYQKAYKSDFDKLYLETMQNQLTIIEKTIDGLKCSNYINRMNKEVIKRGFCHHDYAHHNVLRAYDEELYVIDFDYSILDTNLHDLSSLIIRSMKNGKWSKNKVKEILASYSSINSLEKGDSKIISSFIKFPQQYWQLGIQYYWEQQPWEEDFFLNKLEKYLEDCEEREEFVEDIKQLENGGENI</sequence>
<dbReference type="Gene3D" id="3.30.200.20">
    <property type="entry name" value="Phosphorylase Kinase, domain 1"/>
    <property type="match status" value="1"/>
</dbReference>
<dbReference type="PANTHER" id="PTHR39179:SF1">
    <property type="entry name" value="SPORE COAT PROTEIN I"/>
    <property type="match status" value="1"/>
</dbReference>
<dbReference type="Proteomes" id="UP000184241">
    <property type="component" value="Unassembled WGS sequence"/>
</dbReference>
<dbReference type="InterPro" id="IPR014255">
    <property type="entry name" value="Spore_coat_CotS"/>
</dbReference>
<dbReference type="PANTHER" id="PTHR39179">
    <property type="entry name" value="SPORE COAT PROTEIN I"/>
    <property type="match status" value="1"/>
</dbReference>
<reference evidence="2 3" key="1">
    <citation type="submission" date="2016-11" db="EMBL/GenBank/DDBJ databases">
        <authorList>
            <person name="Jaros S."/>
            <person name="Januszkiewicz K."/>
            <person name="Wedrychowicz H."/>
        </authorList>
    </citation>
    <scope>NUCLEOTIDE SEQUENCE [LARGE SCALE GENOMIC DNA]</scope>
    <source>
        <strain evidence="2 3">DSM 6191</strain>
    </source>
</reference>
<dbReference type="InterPro" id="IPR047175">
    <property type="entry name" value="CotS-like"/>
</dbReference>
<keyword evidence="2" id="KW-0167">Capsid protein</keyword>
<dbReference type="Gene3D" id="3.90.1200.10">
    <property type="match status" value="1"/>
</dbReference>
<feature type="domain" description="Aminoglycoside phosphotransferase" evidence="1">
    <location>
        <begin position="29"/>
        <end position="244"/>
    </location>
</feature>
<name>A0A1M6DDI1_9CLOT</name>
<proteinExistence type="predicted"/>